<feature type="domain" description="Glycerol-3-phosphate dehydrogenase NAD-dependent C-terminal" evidence="19">
    <location>
        <begin position="180"/>
        <end position="320"/>
    </location>
</feature>
<dbReference type="GO" id="GO:0046168">
    <property type="term" value="P:glycerol-3-phosphate catabolic process"/>
    <property type="evidence" value="ECO:0007669"/>
    <property type="project" value="InterPro"/>
</dbReference>
<dbReference type="PANTHER" id="PTHR11728">
    <property type="entry name" value="GLYCEROL-3-PHOSPHATE DEHYDROGENASE"/>
    <property type="match status" value="1"/>
</dbReference>
<dbReference type="RefSeq" id="WP_213498535.1">
    <property type="nucleotide sequence ID" value="NZ_CP074694.1"/>
</dbReference>
<evidence type="ECO:0000256" key="7">
    <source>
        <dbReference type="ARBA" id="ARBA00023209"/>
    </source>
</evidence>
<evidence type="ECO:0000256" key="10">
    <source>
        <dbReference type="ARBA" id="ARBA00066687"/>
    </source>
</evidence>
<feature type="binding site" evidence="16">
    <location>
        <position position="278"/>
    </location>
    <ligand>
        <name>NAD(+)</name>
        <dbReference type="ChEBI" id="CHEBI:57540"/>
    </ligand>
</feature>
<feature type="binding site" evidence="13">
    <location>
        <position position="138"/>
    </location>
    <ligand>
        <name>sn-glycerol 3-phosphate</name>
        <dbReference type="ChEBI" id="CHEBI:57597"/>
    </ligand>
</feature>
<feature type="binding site" evidence="15">
    <location>
        <position position="108"/>
    </location>
    <ligand>
        <name>substrate</name>
    </ligand>
</feature>
<keyword evidence="8 13" id="KW-1208">Phospholipid metabolism</keyword>
<evidence type="ECO:0000256" key="14">
    <source>
        <dbReference type="PIRSR" id="PIRSR000114-1"/>
    </source>
</evidence>
<evidence type="ECO:0000313" key="20">
    <source>
        <dbReference type="EMBL" id="QVL33623.1"/>
    </source>
</evidence>
<sequence length="332" mass="36204">MKKKVVVLGDGAWGIAIAWLLSHRSNLEVWIWSARPETAALLCKTRENTRVLPNFRIPETITLTADITQAARDAELLISAIPTVYLRATISRWQNHCPPGTSLLSLTKGVEIETFRRPSEILQELLNPGRIAALSGPSHSEEVIHGLPTSVVIAGPDPTFNQELQDLFACETFRVYTNTDLIGVELAGAQKNVIAIAAGICDGLGFGDNAKAALITRGLEEMARLGVALGAGIETYRGLAGIGDLITTCYSPHGRNRAVGERLGRGEKIEQILASWSKIVEGVTTAQSINQRAQQMGIEMPITHYVDAVLHKNKSPRDAVSELMTRRNRTER</sequence>
<feature type="active site" description="Proton acceptor" evidence="13 14">
    <location>
        <position position="191"/>
    </location>
</feature>
<dbReference type="GO" id="GO:0051287">
    <property type="term" value="F:NAD binding"/>
    <property type="evidence" value="ECO:0007669"/>
    <property type="project" value="InterPro"/>
</dbReference>
<dbReference type="SUPFAM" id="SSF51735">
    <property type="entry name" value="NAD(P)-binding Rossmann-fold domains"/>
    <property type="match status" value="1"/>
</dbReference>
<comment type="catalytic activity">
    <reaction evidence="13">
        <text>sn-glycerol 3-phosphate + NAD(+) = dihydroxyacetone phosphate + NADH + H(+)</text>
        <dbReference type="Rhea" id="RHEA:11092"/>
        <dbReference type="ChEBI" id="CHEBI:15378"/>
        <dbReference type="ChEBI" id="CHEBI:57540"/>
        <dbReference type="ChEBI" id="CHEBI:57597"/>
        <dbReference type="ChEBI" id="CHEBI:57642"/>
        <dbReference type="ChEBI" id="CHEBI:57945"/>
        <dbReference type="EC" id="1.1.1.94"/>
    </reaction>
</comment>
<dbReference type="UniPathway" id="UPA00940"/>
<dbReference type="InterPro" id="IPR013328">
    <property type="entry name" value="6PGD_dom2"/>
</dbReference>
<evidence type="ECO:0000256" key="9">
    <source>
        <dbReference type="ARBA" id="ARBA00052716"/>
    </source>
</evidence>
<evidence type="ECO:0000256" key="13">
    <source>
        <dbReference type="HAMAP-Rule" id="MF_00394"/>
    </source>
</evidence>
<feature type="binding site" evidence="13">
    <location>
        <position position="35"/>
    </location>
    <ligand>
        <name>NADPH</name>
        <dbReference type="ChEBI" id="CHEBI:57783"/>
    </ligand>
</feature>
<feature type="binding site" evidence="13">
    <location>
        <position position="281"/>
    </location>
    <ligand>
        <name>NADPH</name>
        <dbReference type="ChEBI" id="CHEBI:57783"/>
    </ligand>
</feature>
<evidence type="ECO:0000256" key="6">
    <source>
        <dbReference type="ARBA" id="ARBA00023098"/>
    </source>
</evidence>
<dbReference type="HAMAP" id="MF_00394">
    <property type="entry name" value="NAD_Glyc3P_dehydrog"/>
    <property type="match status" value="1"/>
</dbReference>
<keyword evidence="4 13" id="KW-0560">Oxidoreductase</keyword>
<feature type="binding site" evidence="13">
    <location>
        <position position="244"/>
    </location>
    <ligand>
        <name>sn-glycerol 3-phosphate</name>
        <dbReference type="ChEBI" id="CHEBI:57597"/>
    </ligand>
</feature>
<evidence type="ECO:0000256" key="1">
    <source>
        <dbReference type="ARBA" id="ARBA00011009"/>
    </source>
</evidence>
<keyword evidence="13" id="KW-0547">Nucleotide-binding</keyword>
<dbReference type="Pfam" id="PF07479">
    <property type="entry name" value="NAD_Gly3P_dh_C"/>
    <property type="match status" value="1"/>
</dbReference>
<keyword evidence="21" id="KW-1185">Reference proteome</keyword>
<keyword evidence="3 13" id="KW-0521">NADP</keyword>
<dbReference type="GO" id="GO:0005975">
    <property type="term" value="P:carbohydrate metabolic process"/>
    <property type="evidence" value="ECO:0007669"/>
    <property type="project" value="InterPro"/>
</dbReference>
<evidence type="ECO:0000256" key="8">
    <source>
        <dbReference type="ARBA" id="ARBA00023264"/>
    </source>
</evidence>
<keyword evidence="6 13" id="KW-0443">Lipid metabolism</keyword>
<dbReference type="GO" id="GO:0005829">
    <property type="term" value="C:cytosol"/>
    <property type="evidence" value="ECO:0007669"/>
    <property type="project" value="TreeGrafter"/>
</dbReference>
<evidence type="ECO:0000256" key="12">
    <source>
        <dbReference type="ARBA" id="ARBA00080511"/>
    </source>
</evidence>
<dbReference type="Pfam" id="PF01210">
    <property type="entry name" value="NAD_Gly3P_dh_N"/>
    <property type="match status" value="1"/>
</dbReference>
<comment type="function">
    <text evidence="13">Catalyzes the reduction of the glycolytic intermediate dihydroxyacetone phosphate (DHAP) to sn-glycerol 3-phosphate (G3P), the key precursor for phospholipid synthesis.</text>
</comment>
<proteinExistence type="inferred from homology"/>
<feature type="binding site" evidence="13">
    <location>
        <position position="191"/>
    </location>
    <ligand>
        <name>sn-glycerol 3-phosphate</name>
        <dbReference type="ChEBI" id="CHEBI:57597"/>
    </ligand>
</feature>
<dbReference type="GO" id="GO:0046167">
    <property type="term" value="P:glycerol-3-phosphate biosynthetic process"/>
    <property type="evidence" value="ECO:0007669"/>
    <property type="project" value="UniProtKB-UniRule"/>
</dbReference>
<dbReference type="InterPro" id="IPR008927">
    <property type="entry name" value="6-PGluconate_DH-like_C_sf"/>
</dbReference>
<comment type="caution">
    <text evidence="13">Lacks conserved residue(s) required for the propagation of feature annotation.</text>
</comment>
<reference evidence="20" key="1">
    <citation type="submission" date="2021-05" db="EMBL/GenBank/DDBJ databases">
        <title>Complete genome sequence of the cellulolytic planctomycete Telmatocola sphagniphila SP2T and characterization of the first cellulase from planctomycetes.</title>
        <authorList>
            <person name="Rakitin A.L."/>
            <person name="Beletsky A.V."/>
            <person name="Naumoff D.G."/>
            <person name="Kulichevskaya I.S."/>
            <person name="Mardanov A.V."/>
            <person name="Ravin N.V."/>
            <person name="Dedysh S.N."/>
        </authorList>
    </citation>
    <scope>NUCLEOTIDE SEQUENCE</scope>
    <source>
        <strain evidence="20">SP2T</strain>
    </source>
</reference>
<dbReference type="GO" id="GO:0047952">
    <property type="term" value="F:glycerol-3-phosphate dehydrogenase [NAD(P)+] activity"/>
    <property type="evidence" value="ECO:0007669"/>
    <property type="project" value="UniProtKB-UniRule"/>
</dbReference>
<comment type="subcellular location">
    <subcellularLocation>
        <location evidence="13">Cytoplasm</location>
    </subcellularLocation>
</comment>
<feature type="binding site" evidence="13">
    <location>
        <position position="255"/>
    </location>
    <ligand>
        <name>sn-glycerol 3-phosphate</name>
        <dbReference type="ChEBI" id="CHEBI:57597"/>
    </ligand>
</feature>
<evidence type="ECO:0000256" key="16">
    <source>
        <dbReference type="PIRSR" id="PIRSR000114-3"/>
    </source>
</evidence>
<comment type="similarity">
    <text evidence="1 13 17">Belongs to the NAD-dependent glycerol-3-phosphate dehydrogenase family.</text>
</comment>
<dbReference type="NCBIfam" id="NF000942">
    <property type="entry name" value="PRK00094.1-4"/>
    <property type="match status" value="1"/>
</dbReference>
<dbReference type="InterPro" id="IPR006168">
    <property type="entry name" value="G3P_DH_NAD-dep"/>
</dbReference>
<dbReference type="FunFam" id="1.10.1040.10:FF:000001">
    <property type="entry name" value="Glycerol-3-phosphate dehydrogenase [NAD(P)+]"/>
    <property type="match status" value="1"/>
</dbReference>
<dbReference type="NCBIfam" id="NF000940">
    <property type="entry name" value="PRK00094.1-2"/>
    <property type="match status" value="1"/>
</dbReference>
<feature type="binding site" evidence="13">
    <location>
        <position position="108"/>
    </location>
    <ligand>
        <name>sn-glycerol 3-phosphate</name>
        <dbReference type="ChEBI" id="CHEBI:57597"/>
    </ligand>
</feature>
<name>A0A8E6EZD1_9BACT</name>
<comment type="catalytic activity">
    <reaction evidence="9">
        <text>sn-glycerol 3-phosphate + NADP(+) = dihydroxyacetone phosphate + NADPH + H(+)</text>
        <dbReference type="Rhea" id="RHEA:11096"/>
        <dbReference type="ChEBI" id="CHEBI:15378"/>
        <dbReference type="ChEBI" id="CHEBI:57597"/>
        <dbReference type="ChEBI" id="CHEBI:57642"/>
        <dbReference type="ChEBI" id="CHEBI:57783"/>
        <dbReference type="ChEBI" id="CHEBI:58349"/>
        <dbReference type="EC" id="1.1.1.94"/>
    </reaction>
    <physiologicalReaction direction="right-to-left" evidence="9">
        <dbReference type="Rhea" id="RHEA:11098"/>
    </physiologicalReaction>
</comment>
<feature type="binding site" evidence="13">
    <location>
        <position position="108"/>
    </location>
    <ligand>
        <name>NADPH</name>
        <dbReference type="ChEBI" id="CHEBI:57783"/>
    </ligand>
</feature>
<dbReference type="Gene3D" id="1.10.1040.10">
    <property type="entry name" value="N-(1-d-carboxylethyl)-l-norvaline Dehydrogenase, domain 2"/>
    <property type="match status" value="1"/>
</dbReference>
<dbReference type="InterPro" id="IPR011128">
    <property type="entry name" value="G3P_DH_NAD-dep_N"/>
</dbReference>
<feature type="binding site" evidence="16">
    <location>
        <position position="255"/>
    </location>
    <ligand>
        <name>NAD(+)</name>
        <dbReference type="ChEBI" id="CHEBI:57540"/>
    </ligand>
</feature>
<evidence type="ECO:0000256" key="5">
    <source>
        <dbReference type="ARBA" id="ARBA00023027"/>
    </source>
</evidence>
<feature type="binding site" evidence="16">
    <location>
        <begin position="9"/>
        <end position="14"/>
    </location>
    <ligand>
        <name>NAD(+)</name>
        <dbReference type="ChEBI" id="CHEBI:57540"/>
    </ligand>
</feature>
<protein>
    <recommendedName>
        <fullName evidence="11 13">Glycerol-3-phosphate dehydrogenase [NAD(P)+]</fullName>
        <ecNumber evidence="10 13">1.1.1.94</ecNumber>
    </recommendedName>
    <alternativeName>
        <fullName evidence="13">NAD(P)(+)-dependent glycerol-3-phosphate dehydrogenase</fullName>
    </alternativeName>
    <alternativeName>
        <fullName evidence="12 13">NAD(P)H-dependent dihydroxyacetone-phosphate reductase</fullName>
    </alternativeName>
</protein>
<evidence type="ECO:0000256" key="3">
    <source>
        <dbReference type="ARBA" id="ARBA00022857"/>
    </source>
</evidence>
<evidence type="ECO:0000313" key="21">
    <source>
        <dbReference type="Proteomes" id="UP000676194"/>
    </source>
</evidence>
<evidence type="ECO:0000259" key="19">
    <source>
        <dbReference type="Pfam" id="PF07479"/>
    </source>
</evidence>
<dbReference type="InterPro" id="IPR036291">
    <property type="entry name" value="NAD(P)-bd_dom_sf"/>
</dbReference>
<evidence type="ECO:0000256" key="2">
    <source>
        <dbReference type="ARBA" id="ARBA00022516"/>
    </source>
</evidence>
<keyword evidence="13" id="KW-0963">Cytoplasm</keyword>
<gene>
    <name evidence="13" type="primary">gpsA</name>
    <name evidence="20" type="ORF">KIH39_06855</name>
</gene>
<dbReference type="PANTHER" id="PTHR11728:SF1">
    <property type="entry name" value="GLYCEROL-3-PHOSPHATE DEHYDROGENASE [NAD(+)] 2, CHLOROPLASTIC"/>
    <property type="match status" value="1"/>
</dbReference>
<evidence type="ECO:0000256" key="4">
    <source>
        <dbReference type="ARBA" id="ARBA00023002"/>
    </source>
</evidence>
<feature type="binding site" evidence="13">
    <location>
        <position position="13"/>
    </location>
    <ligand>
        <name>NADPH</name>
        <dbReference type="ChEBI" id="CHEBI:57783"/>
    </ligand>
</feature>
<dbReference type="PIRSF" id="PIRSF000114">
    <property type="entry name" value="Glycerol-3-P_dh"/>
    <property type="match status" value="1"/>
</dbReference>
<feature type="binding site" evidence="13">
    <location>
        <position position="255"/>
    </location>
    <ligand>
        <name>NADPH</name>
        <dbReference type="ChEBI" id="CHEBI:57783"/>
    </ligand>
</feature>
<feature type="binding site" evidence="13">
    <location>
        <position position="279"/>
    </location>
    <ligand>
        <name>NADPH</name>
        <dbReference type="ChEBI" id="CHEBI:57783"/>
    </ligand>
</feature>
<dbReference type="InterPro" id="IPR006109">
    <property type="entry name" value="G3P_DH_NAD-dep_C"/>
</dbReference>
<dbReference type="GO" id="GO:0008654">
    <property type="term" value="P:phospholipid biosynthetic process"/>
    <property type="evidence" value="ECO:0007669"/>
    <property type="project" value="UniProtKB-KW"/>
</dbReference>
<feature type="binding site" evidence="13">
    <location>
        <position position="136"/>
    </location>
    <ligand>
        <name>sn-glycerol 3-phosphate</name>
        <dbReference type="ChEBI" id="CHEBI:57597"/>
    </ligand>
</feature>
<dbReference type="GO" id="GO:0006650">
    <property type="term" value="P:glycerophospholipid metabolic process"/>
    <property type="evidence" value="ECO:0007669"/>
    <property type="project" value="UniProtKB-UniRule"/>
</dbReference>
<dbReference type="EMBL" id="CP074694">
    <property type="protein sequence ID" value="QVL33623.1"/>
    <property type="molecule type" value="Genomic_DNA"/>
</dbReference>
<comment type="pathway">
    <text evidence="13">Membrane lipid metabolism; glycerophospholipid metabolism.</text>
</comment>
<dbReference type="SUPFAM" id="SSF48179">
    <property type="entry name" value="6-phosphogluconate dehydrogenase C-terminal domain-like"/>
    <property type="match status" value="1"/>
</dbReference>
<accession>A0A8E6EZD1</accession>
<feature type="binding site" evidence="13">
    <location>
        <position position="140"/>
    </location>
    <ligand>
        <name>NADPH</name>
        <dbReference type="ChEBI" id="CHEBI:57783"/>
    </ligand>
</feature>
<keyword evidence="5 13" id="KW-0520">NAD</keyword>
<evidence type="ECO:0000256" key="15">
    <source>
        <dbReference type="PIRSR" id="PIRSR000114-2"/>
    </source>
</evidence>
<dbReference type="AlphaFoldDB" id="A0A8E6EZD1"/>
<keyword evidence="7 13" id="KW-0594">Phospholipid biosynthesis</keyword>
<dbReference type="FunFam" id="3.40.50.720:FF:000019">
    <property type="entry name" value="Glycerol-3-phosphate dehydrogenase [NAD(P)+]"/>
    <property type="match status" value="1"/>
</dbReference>
<evidence type="ECO:0000256" key="17">
    <source>
        <dbReference type="RuleBase" id="RU000437"/>
    </source>
</evidence>
<dbReference type="EC" id="1.1.1.94" evidence="10 13"/>
<dbReference type="Proteomes" id="UP000676194">
    <property type="component" value="Chromosome"/>
</dbReference>
<keyword evidence="2 13" id="KW-0444">Lipid biosynthesis</keyword>
<dbReference type="KEGG" id="tsph:KIH39_06855"/>
<feature type="binding site" evidence="13">
    <location>
        <position position="256"/>
    </location>
    <ligand>
        <name>sn-glycerol 3-phosphate</name>
        <dbReference type="ChEBI" id="CHEBI:57597"/>
    </ligand>
</feature>
<evidence type="ECO:0000256" key="11">
    <source>
        <dbReference type="ARBA" id="ARBA00069372"/>
    </source>
</evidence>
<feature type="binding site" evidence="15">
    <location>
        <begin position="255"/>
        <end position="256"/>
    </location>
    <ligand>
        <name>substrate</name>
    </ligand>
</feature>
<feature type="domain" description="Glycerol-3-phosphate dehydrogenase NAD-dependent N-terminal" evidence="18">
    <location>
        <begin position="4"/>
        <end position="159"/>
    </location>
</feature>
<dbReference type="Gene3D" id="3.40.50.720">
    <property type="entry name" value="NAD(P)-binding Rossmann-like Domain"/>
    <property type="match status" value="1"/>
</dbReference>
<dbReference type="PRINTS" id="PR00077">
    <property type="entry name" value="GPDHDRGNASE"/>
</dbReference>
<evidence type="ECO:0000259" key="18">
    <source>
        <dbReference type="Pfam" id="PF01210"/>
    </source>
</evidence>
<organism evidence="20 21">
    <name type="scientific">Telmatocola sphagniphila</name>
    <dbReference type="NCBI Taxonomy" id="1123043"/>
    <lineage>
        <taxon>Bacteria</taxon>
        <taxon>Pseudomonadati</taxon>
        <taxon>Planctomycetota</taxon>
        <taxon>Planctomycetia</taxon>
        <taxon>Gemmatales</taxon>
        <taxon>Gemmataceae</taxon>
    </lineage>
</organism>